<comment type="caution">
    <text evidence="1">The sequence shown here is derived from an EMBL/GenBank/DDBJ whole genome shotgun (WGS) entry which is preliminary data.</text>
</comment>
<dbReference type="EMBL" id="JABCKI010005742">
    <property type="protein sequence ID" value="KAG5638838.1"/>
    <property type="molecule type" value="Genomic_DNA"/>
</dbReference>
<evidence type="ECO:0000313" key="2">
    <source>
        <dbReference type="Proteomes" id="UP000717328"/>
    </source>
</evidence>
<protein>
    <submittedName>
        <fullName evidence="1">Uncharacterized protein</fullName>
    </submittedName>
</protein>
<proteinExistence type="predicted"/>
<keyword evidence="2" id="KW-1185">Reference proteome</keyword>
<dbReference type="Proteomes" id="UP000717328">
    <property type="component" value="Unassembled WGS sequence"/>
</dbReference>
<evidence type="ECO:0000313" key="1">
    <source>
        <dbReference type="EMBL" id="KAG5638838.1"/>
    </source>
</evidence>
<gene>
    <name evidence="1" type="ORF">H0H81_009609</name>
</gene>
<reference evidence="1" key="1">
    <citation type="submission" date="2021-02" db="EMBL/GenBank/DDBJ databases">
        <authorList>
            <person name="Nieuwenhuis M."/>
            <person name="Van De Peppel L.J.J."/>
        </authorList>
    </citation>
    <scope>NUCLEOTIDE SEQUENCE</scope>
    <source>
        <strain evidence="1">D49</strain>
    </source>
</reference>
<dbReference type="AlphaFoldDB" id="A0A9P7FYV2"/>
<dbReference type="OrthoDB" id="9977870at2759"/>
<accession>A0A9P7FYV2</accession>
<reference evidence="1" key="2">
    <citation type="submission" date="2021-10" db="EMBL/GenBank/DDBJ databases">
        <title>Phylogenomics reveals ancestral predisposition of the termite-cultivated fungus Termitomyces towards a domesticated lifestyle.</title>
        <authorList>
            <person name="Auxier B."/>
            <person name="Grum-Grzhimaylo A."/>
            <person name="Cardenas M.E."/>
            <person name="Lodge J.D."/>
            <person name="Laessoe T."/>
            <person name="Pedersen O."/>
            <person name="Smith M.E."/>
            <person name="Kuyper T.W."/>
            <person name="Franco-Molano E.A."/>
            <person name="Baroni T.J."/>
            <person name="Aanen D.K."/>
        </authorList>
    </citation>
    <scope>NUCLEOTIDE SEQUENCE</scope>
    <source>
        <strain evidence="1">D49</strain>
    </source>
</reference>
<name>A0A9P7FYV2_9AGAR</name>
<sequence>MTYPETYKLIAQLTLQDIDEIDGSRKGKARANAPLSDEQIALRMQREYFQSSIREMNDLAMAKSLHDAIERDHSLLSSLSVMEQAAQDDHNMALALSNGRPLPEKSAAQRLVEDPAFVELAQPYVDCCM</sequence>
<organism evidence="1 2">
    <name type="scientific">Sphagnurus paluster</name>
    <dbReference type="NCBI Taxonomy" id="117069"/>
    <lineage>
        <taxon>Eukaryota</taxon>
        <taxon>Fungi</taxon>
        <taxon>Dikarya</taxon>
        <taxon>Basidiomycota</taxon>
        <taxon>Agaricomycotina</taxon>
        <taxon>Agaricomycetes</taxon>
        <taxon>Agaricomycetidae</taxon>
        <taxon>Agaricales</taxon>
        <taxon>Tricholomatineae</taxon>
        <taxon>Lyophyllaceae</taxon>
        <taxon>Sphagnurus</taxon>
    </lineage>
</organism>